<feature type="chain" id="PRO_5012666235" evidence="1">
    <location>
        <begin position="20"/>
        <end position="202"/>
    </location>
</feature>
<sequence>YSHILIALALVATLAQATSAPYETHANFVSIMGKDMPIRDASNGRIENVDSPRACGDAAIKADKLIAVWYVSHNPFLHSAKQNVPWPVFSRSLTFCHGRHRYADSRVCQLKDAVKDGEYSIYRDWSRTESLQLGQYNIPEFTFKTAAMNFFKGREREVFDRWVAECDAWTYPDTSFERLFRCKVFPPNGNAMLMLRRTARQA</sequence>
<comment type="caution">
    <text evidence="2">The sequence shown here is derived from an EMBL/GenBank/DDBJ whole genome shotgun (WGS) entry which is preliminary data.</text>
</comment>
<name>A0A1Y2HMD3_9FUNG</name>
<feature type="non-terminal residue" evidence="2">
    <location>
        <position position="1"/>
    </location>
</feature>
<protein>
    <submittedName>
        <fullName evidence="2">Uncharacterized protein</fullName>
    </submittedName>
</protein>
<keyword evidence="3" id="KW-1185">Reference proteome</keyword>
<evidence type="ECO:0000313" key="2">
    <source>
        <dbReference type="EMBL" id="ORZ35736.1"/>
    </source>
</evidence>
<dbReference type="EMBL" id="MCFL01000020">
    <property type="protein sequence ID" value="ORZ35736.1"/>
    <property type="molecule type" value="Genomic_DNA"/>
</dbReference>
<evidence type="ECO:0000256" key="1">
    <source>
        <dbReference type="SAM" id="SignalP"/>
    </source>
</evidence>
<dbReference type="Proteomes" id="UP000193411">
    <property type="component" value="Unassembled WGS sequence"/>
</dbReference>
<organism evidence="2 3">
    <name type="scientific">Catenaria anguillulae PL171</name>
    <dbReference type="NCBI Taxonomy" id="765915"/>
    <lineage>
        <taxon>Eukaryota</taxon>
        <taxon>Fungi</taxon>
        <taxon>Fungi incertae sedis</taxon>
        <taxon>Blastocladiomycota</taxon>
        <taxon>Blastocladiomycetes</taxon>
        <taxon>Blastocladiales</taxon>
        <taxon>Catenariaceae</taxon>
        <taxon>Catenaria</taxon>
    </lineage>
</organism>
<keyword evidence="1" id="KW-0732">Signal</keyword>
<reference evidence="2 3" key="1">
    <citation type="submission" date="2016-07" db="EMBL/GenBank/DDBJ databases">
        <title>Pervasive Adenine N6-methylation of Active Genes in Fungi.</title>
        <authorList>
            <consortium name="DOE Joint Genome Institute"/>
            <person name="Mondo S.J."/>
            <person name="Dannebaum R.O."/>
            <person name="Kuo R.C."/>
            <person name="Labutti K."/>
            <person name="Haridas S."/>
            <person name="Kuo A."/>
            <person name="Salamov A."/>
            <person name="Ahrendt S.R."/>
            <person name="Lipzen A."/>
            <person name="Sullivan W."/>
            <person name="Andreopoulos W.B."/>
            <person name="Clum A."/>
            <person name="Lindquist E."/>
            <person name="Daum C."/>
            <person name="Ramamoorthy G.K."/>
            <person name="Gryganskyi A."/>
            <person name="Culley D."/>
            <person name="Magnuson J.K."/>
            <person name="James T.Y."/>
            <person name="O'Malley M.A."/>
            <person name="Stajich J.E."/>
            <person name="Spatafora J.W."/>
            <person name="Visel A."/>
            <person name="Grigoriev I.V."/>
        </authorList>
    </citation>
    <scope>NUCLEOTIDE SEQUENCE [LARGE SCALE GENOMIC DNA]</scope>
    <source>
        <strain evidence="2 3">PL171</strain>
    </source>
</reference>
<feature type="signal peptide" evidence="1">
    <location>
        <begin position="1"/>
        <end position="19"/>
    </location>
</feature>
<evidence type="ECO:0000313" key="3">
    <source>
        <dbReference type="Proteomes" id="UP000193411"/>
    </source>
</evidence>
<dbReference type="AlphaFoldDB" id="A0A1Y2HMD3"/>
<proteinExistence type="predicted"/>
<accession>A0A1Y2HMD3</accession>
<gene>
    <name evidence="2" type="ORF">BCR44DRAFT_195257</name>
</gene>